<name>A0A445MSU8_9BACT</name>
<protein>
    <submittedName>
        <fullName evidence="1">Uncharacterized protein</fullName>
    </submittedName>
</protein>
<sequence>MRAVGAYFEMRIFLCHSIQRQHEHEIFSELPYTTLARLSFHPLCLSCEVFKVMRVLQQ</sequence>
<organism evidence="1">
    <name type="scientific">uncultured Desulfobacterium sp</name>
    <dbReference type="NCBI Taxonomy" id="201089"/>
    <lineage>
        <taxon>Bacteria</taxon>
        <taxon>Pseudomonadati</taxon>
        <taxon>Thermodesulfobacteriota</taxon>
        <taxon>Desulfobacteria</taxon>
        <taxon>Desulfobacterales</taxon>
        <taxon>Desulfobacteriaceae</taxon>
        <taxon>Desulfobacterium</taxon>
        <taxon>environmental samples</taxon>
    </lineage>
</organism>
<reference evidence="1" key="1">
    <citation type="submission" date="2018-01" db="EMBL/GenBank/DDBJ databases">
        <authorList>
            <person name="Regsiter A."/>
            <person name="William W."/>
        </authorList>
    </citation>
    <scope>NUCLEOTIDE SEQUENCE</scope>
    <source>
        <strain evidence="1">TRIP AH-1</strain>
    </source>
</reference>
<dbReference type="EMBL" id="OJIN01000045">
    <property type="protein sequence ID" value="SPD72515.1"/>
    <property type="molecule type" value="Genomic_DNA"/>
</dbReference>
<gene>
    <name evidence="1" type="ORF">PITCH_A1390013</name>
</gene>
<proteinExistence type="predicted"/>
<evidence type="ECO:0000313" key="1">
    <source>
        <dbReference type="EMBL" id="SPD72515.1"/>
    </source>
</evidence>
<accession>A0A445MSU8</accession>
<dbReference type="AlphaFoldDB" id="A0A445MSU8"/>